<sequence length="202" mass="22417">MRSLESCVHVLFGCHGSLISVSSVASTEPLVCAASAYERSSWASLVQPLPSNVVWGSRNKSWWNRGAVLVKGMSGVVINRLQRTSPVEQALGPSAHPKQGCCSLVLLIDVNTTSQPQMGRFVGDGLRHRGLENLHDTHARSSPLHLQRLCRWCPCRSRIQASFRFPSRTSRPVLQRDVDGHIRRLHVNIELSVVHFVCLVPQ</sequence>
<accession>A0ABR1KK80</accession>
<organism evidence="1 2">
    <name type="scientific">Phyllosticta citriasiana</name>
    <dbReference type="NCBI Taxonomy" id="595635"/>
    <lineage>
        <taxon>Eukaryota</taxon>
        <taxon>Fungi</taxon>
        <taxon>Dikarya</taxon>
        <taxon>Ascomycota</taxon>
        <taxon>Pezizomycotina</taxon>
        <taxon>Dothideomycetes</taxon>
        <taxon>Dothideomycetes incertae sedis</taxon>
        <taxon>Botryosphaeriales</taxon>
        <taxon>Phyllostictaceae</taxon>
        <taxon>Phyllosticta</taxon>
    </lineage>
</organism>
<evidence type="ECO:0000313" key="2">
    <source>
        <dbReference type="Proteomes" id="UP001363622"/>
    </source>
</evidence>
<keyword evidence="2" id="KW-1185">Reference proteome</keyword>
<name>A0ABR1KK80_9PEZI</name>
<evidence type="ECO:0008006" key="3">
    <source>
        <dbReference type="Google" id="ProtNLM"/>
    </source>
</evidence>
<dbReference type="Proteomes" id="UP001363622">
    <property type="component" value="Unassembled WGS sequence"/>
</dbReference>
<evidence type="ECO:0000313" key="1">
    <source>
        <dbReference type="EMBL" id="KAK7514997.1"/>
    </source>
</evidence>
<gene>
    <name evidence="1" type="ORF">IWZ03DRAFT_233849</name>
</gene>
<dbReference type="EMBL" id="JBBPHU010000008">
    <property type="protein sequence ID" value="KAK7514997.1"/>
    <property type="molecule type" value="Genomic_DNA"/>
</dbReference>
<protein>
    <recommendedName>
        <fullName evidence="3">Secreted protein</fullName>
    </recommendedName>
</protein>
<proteinExistence type="predicted"/>
<comment type="caution">
    <text evidence="1">The sequence shown here is derived from an EMBL/GenBank/DDBJ whole genome shotgun (WGS) entry which is preliminary data.</text>
</comment>
<reference evidence="1 2" key="1">
    <citation type="submission" date="2024-04" db="EMBL/GenBank/DDBJ databases">
        <title>Phyllosticta paracitricarpa is synonymous to the EU quarantine fungus P. citricarpa based on phylogenomic analyses.</title>
        <authorList>
            <consortium name="Lawrence Berkeley National Laboratory"/>
            <person name="Van Ingen-Buijs V.A."/>
            <person name="Van Westerhoven A.C."/>
            <person name="Haridas S."/>
            <person name="Skiadas P."/>
            <person name="Martin F."/>
            <person name="Groenewald J.Z."/>
            <person name="Crous P.W."/>
            <person name="Seidl M.F."/>
        </authorList>
    </citation>
    <scope>NUCLEOTIDE SEQUENCE [LARGE SCALE GENOMIC DNA]</scope>
    <source>
        <strain evidence="1 2">CBS 123371</strain>
    </source>
</reference>